<organism evidence="5 6">
    <name type="scientific">Vibrio marinisediminis</name>
    <dbReference type="NCBI Taxonomy" id="2758441"/>
    <lineage>
        <taxon>Bacteria</taxon>
        <taxon>Pseudomonadati</taxon>
        <taxon>Pseudomonadota</taxon>
        <taxon>Gammaproteobacteria</taxon>
        <taxon>Vibrionales</taxon>
        <taxon>Vibrionaceae</taxon>
        <taxon>Vibrio</taxon>
    </lineage>
</organism>
<dbReference type="PANTHER" id="PTHR45138:SF9">
    <property type="entry name" value="DIGUANYLATE CYCLASE DGCM-RELATED"/>
    <property type="match status" value="1"/>
</dbReference>
<dbReference type="RefSeq" id="WP_182105470.1">
    <property type="nucleotide sequence ID" value="NZ_JACFYF010000001.1"/>
</dbReference>
<dbReference type="InterPro" id="IPR035965">
    <property type="entry name" value="PAS-like_dom_sf"/>
</dbReference>
<evidence type="ECO:0000259" key="4">
    <source>
        <dbReference type="PROSITE" id="PS50887"/>
    </source>
</evidence>
<comment type="catalytic activity">
    <reaction evidence="3">
        <text>2 GTP = 3',3'-c-di-GMP + 2 diphosphate</text>
        <dbReference type="Rhea" id="RHEA:24898"/>
        <dbReference type="ChEBI" id="CHEBI:33019"/>
        <dbReference type="ChEBI" id="CHEBI:37565"/>
        <dbReference type="ChEBI" id="CHEBI:58805"/>
        <dbReference type="EC" id="2.7.7.65"/>
    </reaction>
</comment>
<dbReference type="Pfam" id="PF00990">
    <property type="entry name" value="GGDEF"/>
    <property type="match status" value="1"/>
</dbReference>
<dbReference type="SMART" id="SM00267">
    <property type="entry name" value="GGDEF"/>
    <property type="match status" value="1"/>
</dbReference>
<protein>
    <recommendedName>
        <fullName evidence="2">diguanylate cyclase</fullName>
        <ecNumber evidence="2">2.7.7.65</ecNumber>
    </recommendedName>
</protein>
<dbReference type="SUPFAM" id="SSF55785">
    <property type="entry name" value="PYP-like sensor domain (PAS domain)"/>
    <property type="match status" value="1"/>
</dbReference>
<dbReference type="GO" id="GO:0052621">
    <property type="term" value="F:diguanylate cyclase activity"/>
    <property type="evidence" value="ECO:0007669"/>
    <property type="project" value="UniProtKB-EC"/>
</dbReference>
<dbReference type="EC" id="2.7.7.65" evidence="2"/>
<dbReference type="InterPro" id="IPR029787">
    <property type="entry name" value="Nucleotide_cyclase"/>
</dbReference>
<name>A0A7W2IS03_9VIBR</name>
<dbReference type="CDD" id="cd01949">
    <property type="entry name" value="GGDEF"/>
    <property type="match status" value="1"/>
</dbReference>
<gene>
    <name evidence="5" type="ORF">H2O73_00510</name>
</gene>
<evidence type="ECO:0000313" key="5">
    <source>
        <dbReference type="EMBL" id="MBA5760810.1"/>
    </source>
</evidence>
<comment type="cofactor">
    <cofactor evidence="1">
        <name>Mg(2+)</name>
        <dbReference type="ChEBI" id="CHEBI:18420"/>
    </cofactor>
</comment>
<feature type="domain" description="GGDEF" evidence="4">
    <location>
        <begin position="155"/>
        <end position="283"/>
    </location>
</feature>
<sequence length="297" mass="34115">MEDVGFKDVFERCPSGIVITDYRLKIIDANEAAHRVLSMDSLLGRSLAEIFDEVSKVHMMTFSQYLSSGRKLCLDCRFSTSEMDGWCELSATKVKGNNTEEDVIIWSLADISIHKRRESELENLAYYDGLTGVYTRYYFLHLANLHMDKFGIEKQPFCVLVLDLDKFKQINDRYGHSKGDEILQNFASITKDKLRKSDLFGRIGGEEFAILLPNTTERVSLAIANRICHEVERFFVQMKITVSIGIASIFDRQDSIKNALERADVALYDVKRNGRNHALLSSTKVRTTNEFNNRRER</sequence>
<dbReference type="AlphaFoldDB" id="A0A7W2IS03"/>
<dbReference type="InterPro" id="IPR050469">
    <property type="entry name" value="Diguanylate_Cyclase"/>
</dbReference>
<dbReference type="Gene3D" id="3.30.450.20">
    <property type="entry name" value="PAS domain"/>
    <property type="match status" value="1"/>
</dbReference>
<dbReference type="SUPFAM" id="SSF55073">
    <property type="entry name" value="Nucleotide cyclase"/>
    <property type="match status" value="1"/>
</dbReference>
<dbReference type="InterPro" id="IPR000014">
    <property type="entry name" value="PAS"/>
</dbReference>
<dbReference type="InterPro" id="IPR043128">
    <property type="entry name" value="Rev_trsase/Diguanyl_cyclase"/>
</dbReference>
<keyword evidence="6" id="KW-1185">Reference proteome</keyword>
<dbReference type="FunFam" id="3.30.70.270:FF:000001">
    <property type="entry name" value="Diguanylate cyclase domain protein"/>
    <property type="match status" value="1"/>
</dbReference>
<evidence type="ECO:0000256" key="3">
    <source>
        <dbReference type="ARBA" id="ARBA00034247"/>
    </source>
</evidence>
<evidence type="ECO:0000256" key="2">
    <source>
        <dbReference type="ARBA" id="ARBA00012528"/>
    </source>
</evidence>
<proteinExistence type="predicted"/>
<reference evidence="5 6" key="1">
    <citation type="submission" date="2020-07" db="EMBL/GenBank/DDBJ databases">
        <title>Vibrio marinisediminis sp. nov., isolated from marine sediment.</title>
        <authorList>
            <person name="Ji X."/>
        </authorList>
    </citation>
    <scope>NUCLEOTIDE SEQUENCE [LARGE SCALE GENOMIC DNA]</scope>
    <source>
        <strain evidence="5 6">404</strain>
    </source>
</reference>
<comment type="caution">
    <text evidence="5">The sequence shown here is derived from an EMBL/GenBank/DDBJ whole genome shotgun (WGS) entry which is preliminary data.</text>
</comment>
<dbReference type="NCBIfam" id="TIGR00254">
    <property type="entry name" value="GGDEF"/>
    <property type="match status" value="1"/>
</dbReference>
<dbReference type="Gene3D" id="3.30.70.270">
    <property type="match status" value="1"/>
</dbReference>
<dbReference type="CDD" id="cd00130">
    <property type="entry name" value="PAS"/>
    <property type="match status" value="1"/>
</dbReference>
<dbReference type="PROSITE" id="PS50887">
    <property type="entry name" value="GGDEF"/>
    <property type="match status" value="1"/>
</dbReference>
<dbReference type="InterPro" id="IPR000160">
    <property type="entry name" value="GGDEF_dom"/>
</dbReference>
<accession>A0A7W2IS03</accession>
<dbReference type="Proteomes" id="UP000571701">
    <property type="component" value="Unassembled WGS sequence"/>
</dbReference>
<dbReference type="Pfam" id="PF13426">
    <property type="entry name" value="PAS_9"/>
    <property type="match status" value="1"/>
</dbReference>
<evidence type="ECO:0000313" key="6">
    <source>
        <dbReference type="Proteomes" id="UP000571701"/>
    </source>
</evidence>
<dbReference type="PANTHER" id="PTHR45138">
    <property type="entry name" value="REGULATORY COMPONENTS OF SENSORY TRANSDUCTION SYSTEM"/>
    <property type="match status" value="1"/>
</dbReference>
<dbReference type="EMBL" id="JACFYF010000001">
    <property type="protein sequence ID" value="MBA5760810.1"/>
    <property type="molecule type" value="Genomic_DNA"/>
</dbReference>
<evidence type="ECO:0000256" key="1">
    <source>
        <dbReference type="ARBA" id="ARBA00001946"/>
    </source>
</evidence>
<dbReference type="NCBIfam" id="TIGR00229">
    <property type="entry name" value="sensory_box"/>
    <property type="match status" value="1"/>
</dbReference>